<reference evidence="3" key="1">
    <citation type="submission" date="2017-08" db="EMBL/GenBank/DDBJ databases">
        <title>A dynamic microbial community with high functional redundancy inhabits the cold, oxic subseafloor aquifer.</title>
        <authorList>
            <person name="Tully B.J."/>
            <person name="Wheat C.G."/>
            <person name="Glazer B.T."/>
            <person name="Huber J.A."/>
        </authorList>
    </citation>
    <scope>NUCLEOTIDE SEQUENCE [LARGE SCALE GENOMIC DNA]</scope>
</reference>
<dbReference type="Gene3D" id="3.40.250.10">
    <property type="entry name" value="Rhodanese-like domain"/>
    <property type="match status" value="1"/>
</dbReference>
<dbReference type="InterPro" id="IPR001763">
    <property type="entry name" value="Rhodanese-like_dom"/>
</dbReference>
<comment type="caution">
    <text evidence="2">The sequence shown here is derived from an EMBL/GenBank/DDBJ whole genome shotgun (WGS) entry which is preliminary data.</text>
</comment>
<protein>
    <submittedName>
        <fullName evidence="2">Rhodanese</fullName>
    </submittedName>
</protein>
<evidence type="ECO:0000259" key="1">
    <source>
        <dbReference type="PROSITE" id="PS50206"/>
    </source>
</evidence>
<organism evidence="2 3">
    <name type="scientific">SAR324 cluster bacterium</name>
    <dbReference type="NCBI Taxonomy" id="2024889"/>
    <lineage>
        <taxon>Bacteria</taxon>
        <taxon>Deltaproteobacteria</taxon>
        <taxon>SAR324 cluster</taxon>
    </lineage>
</organism>
<dbReference type="PANTHER" id="PTHR43031">
    <property type="entry name" value="FAD-DEPENDENT OXIDOREDUCTASE"/>
    <property type="match status" value="1"/>
</dbReference>
<dbReference type="Proteomes" id="UP000218113">
    <property type="component" value="Unassembled WGS sequence"/>
</dbReference>
<dbReference type="AlphaFoldDB" id="A0A2A4T9X1"/>
<dbReference type="InterPro" id="IPR036873">
    <property type="entry name" value="Rhodanese-like_dom_sf"/>
</dbReference>
<proteinExistence type="predicted"/>
<dbReference type="PANTHER" id="PTHR43031:SF1">
    <property type="entry name" value="PYRIDINE NUCLEOTIDE-DISULPHIDE OXIDOREDUCTASE"/>
    <property type="match status" value="1"/>
</dbReference>
<dbReference type="Pfam" id="PF00581">
    <property type="entry name" value="Rhodanese"/>
    <property type="match status" value="1"/>
</dbReference>
<evidence type="ECO:0000313" key="2">
    <source>
        <dbReference type="EMBL" id="PCI30410.1"/>
    </source>
</evidence>
<sequence length="104" mass="11659">MDTEITVIEARDLIRSKKTLQLIDLRSPVEYNRGSIQGFINIPLSELSLKIPQLEGRKHTLLLCQDGTQSHQGLLLLEATGFNVQVVRGGLRDWARVIDPTLPV</sequence>
<gene>
    <name evidence="2" type="ORF">COB67_01825</name>
</gene>
<dbReference type="InterPro" id="IPR050229">
    <property type="entry name" value="GlpE_sulfurtransferase"/>
</dbReference>
<dbReference type="CDD" id="cd00158">
    <property type="entry name" value="RHOD"/>
    <property type="match status" value="1"/>
</dbReference>
<accession>A0A2A4T9X1</accession>
<dbReference type="SMART" id="SM00450">
    <property type="entry name" value="RHOD"/>
    <property type="match status" value="1"/>
</dbReference>
<dbReference type="EMBL" id="NVSR01000005">
    <property type="protein sequence ID" value="PCI30410.1"/>
    <property type="molecule type" value="Genomic_DNA"/>
</dbReference>
<evidence type="ECO:0000313" key="3">
    <source>
        <dbReference type="Proteomes" id="UP000218113"/>
    </source>
</evidence>
<name>A0A2A4T9X1_9DELT</name>
<dbReference type="PROSITE" id="PS50206">
    <property type="entry name" value="RHODANESE_3"/>
    <property type="match status" value="1"/>
</dbReference>
<feature type="domain" description="Rhodanese" evidence="1">
    <location>
        <begin position="16"/>
        <end position="103"/>
    </location>
</feature>
<dbReference type="SUPFAM" id="SSF52821">
    <property type="entry name" value="Rhodanese/Cell cycle control phosphatase"/>
    <property type="match status" value="1"/>
</dbReference>